<evidence type="ECO:0000259" key="1">
    <source>
        <dbReference type="Pfam" id="PF01551"/>
    </source>
</evidence>
<feature type="domain" description="M23ase beta-sheet core" evidence="1">
    <location>
        <begin position="78"/>
        <end position="174"/>
    </location>
</feature>
<dbReference type="InterPro" id="IPR011055">
    <property type="entry name" value="Dup_hybrid_motif"/>
</dbReference>
<proteinExistence type="predicted"/>
<name>A0A381QF98_9ZZZZ</name>
<dbReference type="InterPro" id="IPR050570">
    <property type="entry name" value="Cell_wall_metabolism_enzyme"/>
</dbReference>
<dbReference type="Pfam" id="PF01551">
    <property type="entry name" value="Peptidase_M23"/>
    <property type="match status" value="1"/>
</dbReference>
<reference evidence="2" key="1">
    <citation type="submission" date="2018-05" db="EMBL/GenBank/DDBJ databases">
        <authorList>
            <person name="Lanie J.A."/>
            <person name="Ng W.-L."/>
            <person name="Kazmierczak K.M."/>
            <person name="Andrzejewski T.M."/>
            <person name="Davidsen T.M."/>
            <person name="Wayne K.J."/>
            <person name="Tettelin H."/>
            <person name="Glass J.I."/>
            <person name="Rusch D."/>
            <person name="Podicherti R."/>
            <person name="Tsui H.-C.T."/>
            <person name="Winkler M.E."/>
        </authorList>
    </citation>
    <scope>NUCLEOTIDE SEQUENCE</scope>
</reference>
<protein>
    <recommendedName>
        <fullName evidence="1">M23ase beta-sheet core domain-containing protein</fullName>
    </recommendedName>
</protein>
<dbReference type="CDD" id="cd12797">
    <property type="entry name" value="M23_peptidase"/>
    <property type="match status" value="1"/>
</dbReference>
<accession>A0A381QF98</accession>
<gene>
    <name evidence="2" type="ORF">METZ01_LOCUS29913</name>
</gene>
<dbReference type="PANTHER" id="PTHR21666">
    <property type="entry name" value="PEPTIDASE-RELATED"/>
    <property type="match status" value="1"/>
</dbReference>
<sequence>MNSSNTFFVGISEIPLLPDFSKGTYNQIVDLPDNVTIQDFTAGMIGEKEDDLFYIGRYNEKRLNMYTGDHFEKNNRCIHMGIDIGAPVGTKVNSFTAGEIFLFGYNEKALDYGYTIITKHIIDDCIVFALYGHLNRESITEKKSGEPVFRGQALGEIGNEDENGGWPPHVHFQLSLIAPKTYDLPGVVSEKDWGLAQKIFPDPRLVQGQLY</sequence>
<dbReference type="Gene3D" id="2.70.70.10">
    <property type="entry name" value="Glucose Permease (Domain IIA)"/>
    <property type="match status" value="1"/>
</dbReference>
<dbReference type="AlphaFoldDB" id="A0A381QF98"/>
<evidence type="ECO:0000313" key="2">
    <source>
        <dbReference type="EMBL" id="SUZ77059.1"/>
    </source>
</evidence>
<dbReference type="EMBL" id="UINC01001302">
    <property type="protein sequence ID" value="SUZ77059.1"/>
    <property type="molecule type" value="Genomic_DNA"/>
</dbReference>
<dbReference type="InterPro" id="IPR016047">
    <property type="entry name" value="M23ase_b-sheet_dom"/>
</dbReference>
<dbReference type="SUPFAM" id="SSF51261">
    <property type="entry name" value="Duplicated hybrid motif"/>
    <property type="match status" value="1"/>
</dbReference>
<organism evidence="2">
    <name type="scientific">marine metagenome</name>
    <dbReference type="NCBI Taxonomy" id="408172"/>
    <lineage>
        <taxon>unclassified sequences</taxon>
        <taxon>metagenomes</taxon>
        <taxon>ecological metagenomes</taxon>
    </lineage>
</organism>
<dbReference type="GO" id="GO:0004222">
    <property type="term" value="F:metalloendopeptidase activity"/>
    <property type="evidence" value="ECO:0007669"/>
    <property type="project" value="TreeGrafter"/>
</dbReference>
<dbReference type="PANTHER" id="PTHR21666:SF290">
    <property type="entry name" value="PEPTIDASE M23 DOMAIN PROTEIN"/>
    <property type="match status" value="1"/>
</dbReference>